<dbReference type="Proteomes" id="UP000309340">
    <property type="component" value="Unassembled WGS sequence"/>
</dbReference>
<keyword evidence="7" id="KW-0472">Membrane</keyword>
<comment type="subcellular location">
    <subcellularLocation>
        <location evidence="1">Golgi apparatus membrane</location>
        <topology evidence="1">Peripheral membrane protein</topology>
    </subcellularLocation>
</comment>
<dbReference type="OrthoDB" id="1661054at2759"/>
<evidence type="ECO:0000256" key="1">
    <source>
        <dbReference type="ARBA" id="ARBA00004395"/>
    </source>
</evidence>
<protein>
    <recommendedName>
        <fullName evidence="3">Conserved oligomeric Golgi complex subunit 8</fullName>
    </recommendedName>
    <alternativeName>
        <fullName evidence="8">Component of oligomeric Golgi complex 8</fullName>
    </alternativeName>
</protein>
<evidence type="ECO:0000256" key="7">
    <source>
        <dbReference type="ARBA" id="ARBA00023136"/>
    </source>
</evidence>
<dbReference type="PANTHER" id="PTHR21311:SF0">
    <property type="entry name" value="CONSERVED OLIGOMERIC GOLGI COMPLEX SUBUNIT 8"/>
    <property type="match status" value="1"/>
</dbReference>
<dbReference type="InterPro" id="IPR007255">
    <property type="entry name" value="COG8"/>
</dbReference>
<evidence type="ECO:0000256" key="2">
    <source>
        <dbReference type="ARBA" id="ARBA00006419"/>
    </source>
</evidence>
<feature type="region of interest" description="Disordered" evidence="9">
    <location>
        <begin position="517"/>
        <end position="541"/>
    </location>
</feature>
<feature type="region of interest" description="Disordered" evidence="9">
    <location>
        <begin position="472"/>
        <end position="494"/>
    </location>
</feature>
<dbReference type="GO" id="GO:0006891">
    <property type="term" value="P:intra-Golgi vesicle-mediated transport"/>
    <property type="evidence" value="ECO:0007669"/>
    <property type="project" value="TreeGrafter"/>
</dbReference>
<evidence type="ECO:0000256" key="9">
    <source>
        <dbReference type="SAM" id="MobiDB-lite"/>
    </source>
</evidence>
<reference evidence="10 11" key="1">
    <citation type="submission" date="2017-03" db="EMBL/GenBank/DDBJ databases">
        <title>Genomes of endolithic fungi from Antarctica.</title>
        <authorList>
            <person name="Coleine C."/>
            <person name="Masonjones S."/>
            <person name="Stajich J.E."/>
        </authorList>
    </citation>
    <scope>NUCLEOTIDE SEQUENCE [LARGE SCALE GENOMIC DNA]</scope>
    <source>
        <strain evidence="10 11">CCFEE 5184</strain>
    </source>
</reference>
<accession>A0A4U0XIS0</accession>
<evidence type="ECO:0000256" key="4">
    <source>
        <dbReference type="ARBA" id="ARBA00022448"/>
    </source>
</evidence>
<comment type="caution">
    <text evidence="10">The sequence shown here is derived from an EMBL/GenBank/DDBJ whole genome shotgun (WGS) entry which is preliminary data.</text>
</comment>
<evidence type="ECO:0000313" key="11">
    <source>
        <dbReference type="Proteomes" id="UP000309340"/>
    </source>
</evidence>
<gene>
    <name evidence="10" type="ORF">B0A55_06596</name>
</gene>
<proteinExistence type="inferred from homology"/>
<dbReference type="PANTHER" id="PTHR21311">
    <property type="entry name" value="CONSERVED OLIGOMERIC GOLGI COMPLEX COMPONENT 8"/>
    <property type="match status" value="1"/>
</dbReference>
<dbReference type="STRING" id="329884.A0A4U0XIS0"/>
<keyword evidence="4" id="KW-0813">Transport</keyword>
<dbReference type="GO" id="GO:0000139">
    <property type="term" value="C:Golgi membrane"/>
    <property type="evidence" value="ECO:0007669"/>
    <property type="project" value="UniProtKB-SubCell"/>
</dbReference>
<organism evidence="10 11">
    <name type="scientific">Friedmanniomyces simplex</name>
    <dbReference type="NCBI Taxonomy" id="329884"/>
    <lineage>
        <taxon>Eukaryota</taxon>
        <taxon>Fungi</taxon>
        <taxon>Dikarya</taxon>
        <taxon>Ascomycota</taxon>
        <taxon>Pezizomycotina</taxon>
        <taxon>Dothideomycetes</taxon>
        <taxon>Dothideomycetidae</taxon>
        <taxon>Mycosphaerellales</taxon>
        <taxon>Teratosphaeriaceae</taxon>
        <taxon>Friedmanniomyces</taxon>
    </lineage>
</organism>
<keyword evidence="6" id="KW-0333">Golgi apparatus</keyword>
<comment type="similarity">
    <text evidence="2">Belongs to the COG8 family.</text>
</comment>
<dbReference type="AlphaFoldDB" id="A0A4U0XIS0"/>
<sequence length="541" mass="57561">MTDLYELLAPYFDVPASPSSSLPPPSANDPQTSNYLDRLATLSLPDLSSTEPASLLHAAQSHLRNLQALSKRSHRAVIASSTHLASLSTLLPSLGTQAKELRDEVPALETAASGFAQKYDRSTENAVLDRRKRALLLNRNVDRVSDVLELPSLLSSTVATAQAPSTGGSAASAQTTSYASALDLHAHIKRLHALYPQSELVGGISTQAEAEIQNLTSILIASLQSSSLKLAAAIRTIGWLRRVAPDLAEDGYTTTSKPAITSMRSLNLSSNATTSTDGALGTLFLICRLRTLNTTLAALDPLRELADQESLRRRRKRQTANGISKAKQQPTMSQPTSSSALGSQSERYLKRYIEIFREQSFGIVSMYKSVFPAGLPAFETAAAAANDGLAGEDDGHDALLPLPSPVATFALHLVDMLTDTLREYLPNLTDNSARESLLTQVLYCARSLGRLGADFGMVLAVLEEDLALTRMDDDLTDDDGGSEREGESGVEGEGEWVQVMRKHRVQASRLEVLARGVGGGGRKGSAGVEGVGSPGAGASVG</sequence>
<dbReference type="GO" id="GO:0017119">
    <property type="term" value="C:Golgi transport complex"/>
    <property type="evidence" value="ECO:0007669"/>
    <property type="project" value="InterPro"/>
</dbReference>
<evidence type="ECO:0000313" key="10">
    <source>
        <dbReference type="EMBL" id="TKA76211.1"/>
    </source>
</evidence>
<keyword evidence="11" id="KW-1185">Reference proteome</keyword>
<evidence type="ECO:0000256" key="8">
    <source>
        <dbReference type="ARBA" id="ARBA00031347"/>
    </source>
</evidence>
<dbReference type="EMBL" id="NAJQ01000170">
    <property type="protein sequence ID" value="TKA76211.1"/>
    <property type="molecule type" value="Genomic_DNA"/>
</dbReference>
<keyword evidence="5" id="KW-0653">Protein transport</keyword>
<feature type="region of interest" description="Disordered" evidence="9">
    <location>
        <begin position="309"/>
        <end position="342"/>
    </location>
</feature>
<feature type="compositionally biased region" description="Low complexity" evidence="9">
    <location>
        <begin position="328"/>
        <end position="339"/>
    </location>
</feature>
<dbReference type="GO" id="GO:0015031">
    <property type="term" value="P:protein transport"/>
    <property type="evidence" value="ECO:0007669"/>
    <property type="project" value="UniProtKB-KW"/>
</dbReference>
<dbReference type="Pfam" id="PF04124">
    <property type="entry name" value="Dor1"/>
    <property type="match status" value="2"/>
</dbReference>
<name>A0A4U0XIS0_9PEZI</name>
<evidence type="ECO:0000256" key="3">
    <source>
        <dbReference type="ARBA" id="ARBA00020983"/>
    </source>
</evidence>
<evidence type="ECO:0000256" key="6">
    <source>
        <dbReference type="ARBA" id="ARBA00023034"/>
    </source>
</evidence>
<evidence type="ECO:0000256" key="5">
    <source>
        <dbReference type="ARBA" id="ARBA00022927"/>
    </source>
</evidence>